<dbReference type="Pfam" id="PF00270">
    <property type="entry name" value="DEAD"/>
    <property type="match status" value="1"/>
</dbReference>
<organism evidence="12 13">
    <name type="scientific">Fluviicola chungangensis</name>
    <dbReference type="NCBI Taxonomy" id="2597671"/>
    <lineage>
        <taxon>Bacteria</taxon>
        <taxon>Pseudomonadati</taxon>
        <taxon>Bacteroidota</taxon>
        <taxon>Flavobacteriia</taxon>
        <taxon>Flavobacteriales</taxon>
        <taxon>Crocinitomicaceae</taxon>
        <taxon>Fluviicola</taxon>
    </lineage>
</organism>
<dbReference type="GO" id="GO:0003676">
    <property type="term" value="F:nucleic acid binding"/>
    <property type="evidence" value="ECO:0007669"/>
    <property type="project" value="InterPro"/>
</dbReference>
<dbReference type="GO" id="GO:0005524">
    <property type="term" value="F:ATP binding"/>
    <property type="evidence" value="ECO:0007669"/>
    <property type="project" value="UniProtKB-KW"/>
</dbReference>
<dbReference type="Pfam" id="PF00271">
    <property type="entry name" value="Helicase_C"/>
    <property type="match status" value="1"/>
</dbReference>
<dbReference type="SMART" id="SM00490">
    <property type="entry name" value="HELICc"/>
    <property type="match status" value="1"/>
</dbReference>
<evidence type="ECO:0000313" key="12">
    <source>
        <dbReference type="EMBL" id="TSJ44846.1"/>
    </source>
</evidence>
<sequence length="410" mass="45952">MKFNELGLNDLVLEAIHHMGFENATPIQQFSIPEILANHDLLACAQTGTGKTAAFILPILHKLTGKEDASINTLILVPTRELAIQIEQEIQGLSYFVSVGSTAIYGGGDGARWEEQKSALVEGTDIIVATPGKLLSHIMQGYVDFSQLEHLILDEADKMLDMGFSEDIERIISHLPKKRQTLLFSATMPSKIKNLASKILIHPKEIALSISKPAAGVTQNVILCFDDQKNAALDFILKERTNYDSIIIFTSAKSKVHEIVYALRKKGYKNTQGVSSNLEQEEREEVLRGFRSKRTRILVATDVMSRGIDIKEINLVINYDAPRDAEDYVHRIGRTARANTKGEAYTLINQKDMPKLSRIERLIEMEIQRVALPEEFGPTPEWKTSGSPSPNGKNKNRNKKKFFEKKKPVN</sequence>
<evidence type="ECO:0000256" key="1">
    <source>
        <dbReference type="ARBA" id="ARBA00022741"/>
    </source>
</evidence>
<accession>A0A556MY55</accession>
<evidence type="ECO:0000256" key="4">
    <source>
        <dbReference type="ARBA" id="ARBA00022840"/>
    </source>
</evidence>
<dbReference type="PANTHER" id="PTHR47959:SF13">
    <property type="entry name" value="ATP-DEPENDENT RNA HELICASE RHLE"/>
    <property type="match status" value="1"/>
</dbReference>
<proteinExistence type="inferred from homology"/>
<dbReference type="InterPro" id="IPR000629">
    <property type="entry name" value="RNA-helicase_DEAD-box_CS"/>
</dbReference>
<dbReference type="InterPro" id="IPR011545">
    <property type="entry name" value="DEAD/DEAH_box_helicase_dom"/>
</dbReference>
<evidence type="ECO:0000256" key="8">
    <source>
        <dbReference type="SAM" id="MobiDB-lite"/>
    </source>
</evidence>
<dbReference type="InterPro" id="IPR014014">
    <property type="entry name" value="RNA_helicase_DEAD_Q_motif"/>
</dbReference>
<evidence type="ECO:0000313" key="13">
    <source>
        <dbReference type="Proteomes" id="UP000316008"/>
    </source>
</evidence>
<dbReference type="InterPro" id="IPR044742">
    <property type="entry name" value="DEAD/DEAH_RhlB"/>
</dbReference>
<dbReference type="InterPro" id="IPR050079">
    <property type="entry name" value="DEAD_box_RNA_helicase"/>
</dbReference>
<keyword evidence="1 7" id="KW-0547">Nucleotide-binding</keyword>
<dbReference type="GO" id="GO:0005829">
    <property type="term" value="C:cytosol"/>
    <property type="evidence" value="ECO:0007669"/>
    <property type="project" value="TreeGrafter"/>
</dbReference>
<dbReference type="PROSITE" id="PS51194">
    <property type="entry name" value="HELICASE_CTER"/>
    <property type="match status" value="1"/>
</dbReference>
<evidence type="ECO:0000259" key="10">
    <source>
        <dbReference type="PROSITE" id="PS51194"/>
    </source>
</evidence>
<dbReference type="AlphaFoldDB" id="A0A556MY55"/>
<dbReference type="GO" id="GO:0016787">
    <property type="term" value="F:hydrolase activity"/>
    <property type="evidence" value="ECO:0007669"/>
    <property type="project" value="UniProtKB-KW"/>
</dbReference>
<keyword evidence="4 7" id="KW-0067">ATP-binding</keyword>
<dbReference type="PROSITE" id="PS51195">
    <property type="entry name" value="Q_MOTIF"/>
    <property type="match status" value="1"/>
</dbReference>
<keyword evidence="13" id="KW-1185">Reference proteome</keyword>
<evidence type="ECO:0000259" key="11">
    <source>
        <dbReference type="PROSITE" id="PS51195"/>
    </source>
</evidence>
<evidence type="ECO:0000259" key="9">
    <source>
        <dbReference type="PROSITE" id="PS51192"/>
    </source>
</evidence>
<comment type="caution">
    <text evidence="12">The sequence shown here is derived from an EMBL/GenBank/DDBJ whole genome shotgun (WGS) entry which is preliminary data.</text>
</comment>
<keyword evidence="2 7" id="KW-0378">Hydrolase</keyword>
<dbReference type="InterPro" id="IPR014001">
    <property type="entry name" value="Helicase_ATP-bd"/>
</dbReference>
<reference evidence="12 13" key="1">
    <citation type="submission" date="2019-07" db="EMBL/GenBank/DDBJ databases">
        <authorList>
            <person name="Huq M.A."/>
        </authorList>
    </citation>
    <scope>NUCLEOTIDE SEQUENCE [LARGE SCALE GENOMIC DNA]</scope>
    <source>
        <strain evidence="12 13">MAH-3</strain>
    </source>
</reference>
<dbReference type="InterPro" id="IPR001650">
    <property type="entry name" value="Helicase_C-like"/>
</dbReference>
<dbReference type="EMBL" id="VLPL01000004">
    <property type="protein sequence ID" value="TSJ44846.1"/>
    <property type="molecule type" value="Genomic_DNA"/>
</dbReference>
<evidence type="ECO:0000256" key="5">
    <source>
        <dbReference type="ARBA" id="ARBA00038437"/>
    </source>
</evidence>
<keyword evidence="3 7" id="KW-0347">Helicase</keyword>
<dbReference type="Gene3D" id="3.40.50.300">
    <property type="entry name" value="P-loop containing nucleotide triphosphate hydrolases"/>
    <property type="match status" value="2"/>
</dbReference>
<evidence type="ECO:0000256" key="2">
    <source>
        <dbReference type="ARBA" id="ARBA00022801"/>
    </source>
</evidence>
<feature type="compositionally biased region" description="Basic residues" evidence="8">
    <location>
        <begin position="394"/>
        <end position="404"/>
    </location>
</feature>
<evidence type="ECO:0000256" key="7">
    <source>
        <dbReference type="RuleBase" id="RU000492"/>
    </source>
</evidence>
<protein>
    <submittedName>
        <fullName evidence="12">DEAD/DEAH box helicase</fullName>
    </submittedName>
</protein>
<evidence type="ECO:0000256" key="3">
    <source>
        <dbReference type="ARBA" id="ARBA00022806"/>
    </source>
</evidence>
<dbReference type="PROSITE" id="PS00039">
    <property type="entry name" value="DEAD_ATP_HELICASE"/>
    <property type="match status" value="1"/>
</dbReference>
<dbReference type="PROSITE" id="PS51192">
    <property type="entry name" value="HELICASE_ATP_BIND_1"/>
    <property type="match status" value="1"/>
</dbReference>
<dbReference type="CDD" id="cd00268">
    <property type="entry name" value="DEADc"/>
    <property type="match status" value="1"/>
</dbReference>
<comment type="similarity">
    <text evidence="5 7">Belongs to the DEAD box helicase family.</text>
</comment>
<feature type="domain" description="Helicase ATP-binding" evidence="9">
    <location>
        <begin position="32"/>
        <end position="206"/>
    </location>
</feature>
<evidence type="ECO:0000256" key="6">
    <source>
        <dbReference type="PROSITE-ProRule" id="PRU00552"/>
    </source>
</evidence>
<dbReference type="InterPro" id="IPR027417">
    <property type="entry name" value="P-loop_NTPase"/>
</dbReference>
<dbReference type="PANTHER" id="PTHR47959">
    <property type="entry name" value="ATP-DEPENDENT RNA HELICASE RHLE-RELATED"/>
    <property type="match status" value="1"/>
</dbReference>
<dbReference type="SMART" id="SM00487">
    <property type="entry name" value="DEXDc"/>
    <property type="match status" value="1"/>
</dbReference>
<feature type="short sequence motif" description="Q motif" evidence="6">
    <location>
        <begin position="1"/>
        <end position="29"/>
    </location>
</feature>
<dbReference type="SUPFAM" id="SSF52540">
    <property type="entry name" value="P-loop containing nucleoside triphosphate hydrolases"/>
    <property type="match status" value="1"/>
</dbReference>
<dbReference type="CDD" id="cd18787">
    <property type="entry name" value="SF2_C_DEAD"/>
    <property type="match status" value="1"/>
</dbReference>
<dbReference type="RefSeq" id="WP_144332960.1">
    <property type="nucleotide sequence ID" value="NZ_VLPL01000004.1"/>
</dbReference>
<dbReference type="OrthoDB" id="9785240at2"/>
<feature type="domain" description="Helicase C-terminal" evidence="10">
    <location>
        <begin position="228"/>
        <end position="378"/>
    </location>
</feature>
<dbReference type="GO" id="GO:0003724">
    <property type="term" value="F:RNA helicase activity"/>
    <property type="evidence" value="ECO:0007669"/>
    <property type="project" value="InterPro"/>
</dbReference>
<gene>
    <name evidence="12" type="ORF">FO442_09615</name>
</gene>
<dbReference type="Proteomes" id="UP000316008">
    <property type="component" value="Unassembled WGS sequence"/>
</dbReference>
<name>A0A556MY55_9FLAO</name>
<feature type="region of interest" description="Disordered" evidence="8">
    <location>
        <begin position="374"/>
        <end position="410"/>
    </location>
</feature>
<feature type="domain" description="DEAD-box RNA helicase Q" evidence="11">
    <location>
        <begin position="1"/>
        <end position="29"/>
    </location>
</feature>